<evidence type="ECO:0000256" key="3">
    <source>
        <dbReference type="SAM" id="MobiDB-lite"/>
    </source>
</evidence>
<dbReference type="InterPro" id="IPR002885">
    <property type="entry name" value="PPR_rpt"/>
</dbReference>
<dbReference type="GO" id="GO:0003723">
    <property type="term" value="F:RNA binding"/>
    <property type="evidence" value="ECO:0007669"/>
    <property type="project" value="InterPro"/>
</dbReference>
<evidence type="ECO:0000256" key="2">
    <source>
        <dbReference type="PROSITE-ProRule" id="PRU00708"/>
    </source>
</evidence>
<dbReference type="Gene3D" id="1.25.40.10">
    <property type="entry name" value="Tetratricopeptide repeat domain"/>
    <property type="match status" value="5"/>
</dbReference>
<dbReference type="NCBIfam" id="TIGR00756">
    <property type="entry name" value="PPR"/>
    <property type="match status" value="4"/>
</dbReference>
<dbReference type="InterPro" id="IPR011990">
    <property type="entry name" value="TPR-like_helical_dom_sf"/>
</dbReference>
<dbReference type="FunFam" id="1.25.40.10:FF:000344">
    <property type="entry name" value="Pentatricopeptide repeat-containing protein"/>
    <property type="match status" value="1"/>
</dbReference>
<dbReference type="InterPro" id="IPR046960">
    <property type="entry name" value="PPR_At4g14850-like_plant"/>
</dbReference>
<reference evidence="4 5" key="1">
    <citation type="submission" date="2023-10" db="EMBL/GenBank/DDBJ databases">
        <title>Chromosome-scale genome assembly provides insights into flower coloration mechanisms of Canna indica.</title>
        <authorList>
            <person name="Li C."/>
        </authorList>
    </citation>
    <scope>NUCLEOTIDE SEQUENCE [LARGE SCALE GENOMIC DNA]</scope>
    <source>
        <tissue evidence="4">Flower</tissue>
    </source>
</reference>
<dbReference type="EMBL" id="CP136890">
    <property type="protein sequence ID" value="WOK92155.1"/>
    <property type="molecule type" value="Genomic_DNA"/>
</dbReference>
<gene>
    <name evidence="4" type="ORF">Cni_G00846</name>
</gene>
<dbReference type="Pfam" id="PF01535">
    <property type="entry name" value="PPR"/>
    <property type="match status" value="6"/>
</dbReference>
<feature type="compositionally biased region" description="Basic and acidic residues" evidence="3">
    <location>
        <begin position="80"/>
        <end position="90"/>
    </location>
</feature>
<protein>
    <submittedName>
        <fullName evidence="4">Pentatricopeptide repeat-containing protein</fullName>
    </submittedName>
</protein>
<feature type="repeat" description="PPR" evidence="2">
    <location>
        <begin position="379"/>
        <end position="413"/>
    </location>
</feature>
<dbReference type="FunFam" id="1.25.40.10:FF:000856">
    <property type="entry name" value="Pentatricopeptide repeat-containing protein chloroplastic"/>
    <property type="match status" value="1"/>
</dbReference>
<feature type="compositionally biased region" description="Low complexity" evidence="3">
    <location>
        <begin position="64"/>
        <end position="74"/>
    </location>
</feature>
<keyword evidence="1" id="KW-0677">Repeat</keyword>
<dbReference type="GO" id="GO:0009451">
    <property type="term" value="P:RNA modification"/>
    <property type="evidence" value="ECO:0007669"/>
    <property type="project" value="InterPro"/>
</dbReference>
<proteinExistence type="predicted"/>
<dbReference type="Pfam" id="PF13041">
    <property type="entry name" value="PPR_2"/>
    <property type="match status" value="2"/>
</dbReference>
<feature type="region of interest" description="Disordered" evidence="3">
    <location>
        <begin position="63"/>
        <end position="90"/>
    </location>
</feature>
<name>A0AAQ3Q079_9LILI</name>
<accession>A0AAQ3Q079</accession>
<feature type="repeat" description="PPR" evidence="2">
    <location>
        <begin position="176"/>
        <end position="210"/>
    </location>
</feature>
<evidence type="ECO:0000256" key="1">
    <source>
        <dbReference type="ARBA" id="ARBA00022737"/>
    </source>
</evidence>
<keyword evidence="5" id="KW-1185">Reference proteome</keyword>
<dbReference type="Proteomes" id="UP001327560">
    <property type="component" value="Chromosome 1"/>
</dbReference>
<evidence type="ECO:0000313" key="4">
    <source>
        <dbReference type="EMBL" id="WOK92155.1"/>
    </source>
</evidence>
<feature type="repeat" description="PPR" evidence="2">
    <location>
        <begin position="477"/>
        <end position="511"/>
    </location>
</feature>
<feature type="repeat" description="PPR" evidence="2">
    <location>
        <begin position="277"/>
        <end position="311"/>
    </location>
</feature>
<dbReference type="AlphaFoldDB" id="A0AAQ3Q079"/>
<organism evidence="4 5">
    <name type="scientific">Canna indica</name>
    <name type="common">Indian-shot</name>
    <dbReference type="NCBI Taxonomy" id="4628"/>
    <lineage>
        <taxon>Eukaryota</taxon>
        <taxon>Viridiplantae</taxon>
        <taxon>Streptophyta</taxon>
        <taxon>Embryophyta</taxon>
        <taxon>Tracheophyta</taxon>
        <taxon>Spermatophyta</taxon>
        <taxon>Magnoliopsida</taxon>
        <taxon>Liliopsida</taxon>
        <taxon>Zingiberales</taxon>
        <taxon>Cannaceae</taxon>
        <taxon>Canna</taxon>
    </lineage>
</organism>
<dbReference type="PROSITE" id="PS51375">
    <property type="entry name" value="PPR"/>
    <property type="match status" value="4"/>
</dbReference>
<evidence type="ECO:0000313" key="5">
    <source>
        <dbReference type="Proteomes" id="UP001327560"/>
    </source>
</evidence>
<dbReference type="PANTHER" id="PTHR24015">
    <property type="entry name" value="OS07G0578800 PROTEIN-RELATED"/>
    <property type="match status" value="1"/>
</dbReference>
<sequence>MRNHLPFASNPFSSSGFLTSLRLPFHAPLPSPPLEVVAHASARRTPIHTQPFTSAAFATGCKTNAANRPASPRRSSGRPQDARRVLDKMPHPDNSLAAFCDMRSSGFRPDHLAYRKAVSASAASQNLDLAEQVYALVMKDGFCSDGYICSGFVDLFSKHGRFDDALEVFWEGATTNVVCWNTIIAGAVRNGEHLVALDLFYEMVHGFCMPNLFTLPSVLSACAAAGKLDAGEGVHAWAIKHDAGADVVATTAVIDMYVKCGDMNAAMKQFSRMRVPNVVSWTTIISGFVQKGEARDAMMIFKKMLGSDVEINKCTMTSVLLACSKSLSTKETDQIHCLIMKKGLHMDSVVKDALLSTYAKHGNIQSCERIFEETDTARNATTWSAMVSGLAQNQSLIRSMQLFCRMLREGVRPDKKCCSVLLSVVDCVDFGRQIHSYAIKDGTVHDVLLGSAIFTMYSKCSSLEDSYQFFIRMQEKDKVSWTSMISGFAGHGHTNRAFQLCRNMILENIVPDQMTISAILMACNGEQLLMKGKELHGHALRIGLVLDLPLGSALVSMYLQCKDLASAKRVFGGVSQRDQILWSSLVSGCATNGYSEEALAELPCLVNAGFQIDQFVCSSVLGVCADLWRPSLGEQLHAHAIRAGMISYLSVSSALLTLYAKCGRIDDSRRVFDETEDADLVMYTSMIWETGKMFQRLEAQLKEVNSRKSPVGV</sequence>